<feature type="compositionally biased region" description="Basic and acidic residues" evidence="1">
    <location>
        <begin position="43"/>
        <end position="52"/>
    </location>
</feature>
<dbReference type="VEuPathDB" id="FungiDB:FUN_011802"/>
<gene>
    <name evidence="2" type="ORF">RhiirC2_790007</name>
</gene>
<comment type="caution">
    <text evidence="2">The sequence shown here is derived from an EMBL/GenBank/DDBJ whole genome shotgun (WGS) entry which is preliminary data.</text>
</comment>
<protein>
    <submittedName>
        <fullName evidence="2">Uncharacterized protein</fullName>
    </submittedName>
</protein>
<evidence type="ECO:0000313" key="2">
    <source>
        <dbReference type="EMBL" id="PKK62686.1"/>
    </source>
</evidence>
<dbReference type="EMBL" id="LLXL01001842">
    <property type="protein sequence ID" value="PKK62686.1"/>
    <property type="molecule type" value="Genomic_DNA"/>
</dbReference>
<dbReference type="VEuPathDB" id="FungiDB:RhiirA1_403342"/>
<accession>A0A2N1MM28</accession>
<feature type="compositionally biased region" description="Low complexity" evidence="1">
    <location>
        <begin position="23"/>
        <end position="34"/>
    </location>
</feature>
<feature type="region of interest" description="Disordered" evidence="1">
    <location>
        <begin position="23"/>
        <end position="52"/>
    </location>
</feature>
<evidence type="ECO:0000313" key="3">
    <source>
        <dbReference type="Proteomes" id="UP000233469"/>
    </source>
</evidence>
<sequence>MDNKLTKLVTRVRNIALNISFSFNNKQKNQQNSQKKSKNPENITKKDSHINKDDVHFNQNLDNIDNLQQKTSIPNCIDWIHNINQFTFVTHNIQGGSKKKQTEIIEMMINQQIDFLHICETNE</sequence>
<organism evidence="2 3">
    <name type="scientific">Rhizophagus irregularis</name>
    <dbReference type="NCBI Taxonomy" id="588596"/>
    <lineage>
        <taxon>Eukaryota</taxon>
        <taxon>Fungi</taxon>
        <taxon>Fungi incertae sedis</taxon>
        <taxon>Mucoromycota</taxon>
        <taxon>Glomeromycotina</taxon>
        <taxon>Glomeromycetes</taxon>
        <taxon>Glomerales</taxon>
        <taxon>Glomeraceae</taxon>
        <taxon>Rhizophagus</taxon>
    </lineage>
</organism>
<dbReference type="AlphaFoldDB" id="A0A2N1MM28"/>
<reference evidence="2 3" key="1">
    <citation type="submission" date="2016-04" db="EMBL/GenBank/DDBJ databases">
        <title>Genome analyses suggest a sexual origin of heterokaryosis in a supposedly ancient asexual fungus.</title>
        <authorList>
            <person name="Ropars J."/>
            <person name="Sedzielewska K."/>
            <person name="Noel J."/>
            <person name="Charron P."/>
            <person name="Farinelli L."/>
            <person name="Marton T."/>
            <person name="Kruger M."/>
            <person name="Pelin A."/>
            <person name="Brachmann A."/>
            <person name="Corradi N."/>
        </authorList>
    </citation>
    <scope>NUCLEOTIDE SEQUENCE [LARGE SCALE GENOMIC DNA]</scope>
    <source>
        <strain evidence="2 3">C2</strain>
    </source>
</reference>
<name>A0A2N1MM28_9GLOM</name>
<proteinExistence type="predicted"/>
<evidence type="ECO:0000256" key="1">
    <source>
        <dbReference type="SAM" id="MobiDB-lite"/>
    </source>
</evidence>
<dbReference type="Proteomes" id="UP000233469">
    <property type="component" value="Unassembled WGS sequence"/>
</dbReference>
<reference evidence="2 3" key="2">
    <citation type="submission" date="2017-10" db="EMBL/GenBank/DDBJ databases">
        <title>Extensive intraspecific genome diversity in a model arbuscular mycorrhizal fungus.</title>
        <authorList>
            <person name="Chen E.C.H."/>
            <person name="Morin E."/>
            <person name="Baudet D."/>
            <person name="Noel J."/>
            <person name="Ndikumana S."/>
            <person name="Charron P."/>
            <person name="St-Onge C."/>
            <person name="Giorgi J."/>
            <person name="Grigoriev I.V."/>
            <person name="Roux C."/>
            <person name="Martin F.M."/>
            <person name="Corradi N."/>
        </authorList>
    </citation>
    <scope>NUCLEOTIDE SEQUENCE [LARGE SCALE GENOMIC DNA]</scope>
    <source>
        <strain evidence="2 3">C2</strain>
    </source>
</reference>